<dbReference type="Gene3D" id="3.40.50.300">
    <property type="entry name" value="P-loop containing nucleotide triphosphate hydrolases"/>
    <property type="match status" value="1"/>
</dbReference>
<keyword evidence="7" id="KW-1185">Reference proteome</keyword>
<dbReference type="PANTHER" id="PTHR47977">
    <property type="entry name" value="RAS-RELATED PROTEIN RAB"/>
    <property type="match status" value="1"/>
</dbReference>
<dbReference type="NCBIfam" id="TIGR00231">
    <property type="entry name" value="small_GTP"/>
    <property type="match status" value="1"/>
</dbReference>
<dbReference type="CDD" id="cd00154">
    <property type="entry name" value="Rab"/>
    <property type="match status" value="1"/>
</dbReference>
<dbReference type="PROSITE" id="PS51421">
    <property type="entry name" value="RAS"/>
    <property type="match status" value="1"/>
</dbReference>
<dbReference type="Proteomes" id="UP000001926">
    <property type="component" value="Partially assembled WGS sequence"/>
</dbReference>
<dbReference type="SMART" id="SM00174">
    <property type="entry name" value="RHO"/>
    <property type="match status" value="1"/>
</dbReference>
<feature type="region of interest" description="Disordered" evidence="5">
    <location>
        <begin position="189"/>
        <end position="238"/>
    </location>
</feature>
<dbReference type="InterPro" id="IPR001806">
    <property type="entry name" value="Small_GTPase"/>
</dbReference>
<dbReference type="PROSITE" id="PS51419">
    <property type="entry name" value="RAB"/>
    <property type="match status" value="1"/>
</dbReference>
<keyword evidence="3" id="KW-0342">GTP-binding</keyword>
<evidence type="ECO:0000256" key="2">
    <source>
        <dbReference type="ARBA" id="ARBA00022741"/>
    </source>
</evidence>
<dbReference type="EMBL" id="DS571270">
    <property type="protein sequence ID" value="EAL42896.1"/>
    <property type="molecule type" value="Genomic_DNA"/>
</dbReference>
<dbReference type="InterPro" id="IPR005225">
    <property type="entry name" value="Small_GTP-bd"/>
</dbReference>
<dbReference type="GeneID" id="3402504"/>
<sequence length="238" mass="26032">MSKPPAKNKKISIAFCGNSAVGKTALFTRITKGIFNEHLEASISADVFTKQVNVDGQNHNVALWDTAGQEKFRSTTKSYLRGLHGVLFCFDITKKETFNCIDMWIQEYEQAQTLKDLAARYLIGCKGDLASKREVSREEAESYAKTKNMTYLECSAKTGDNVDTLLVSVIRSFKQKNPSLVTLGIMRPSVSDSSSSTLPSSSVTTSAPISAQPKEEEPVTLTKPQSSNNEPQEAGGCC</sequence>
<evidence type="ECO:0000256" key="1">
    <source>
        <dbReference type="ARBA" id="ARBA00010142"/>
    </source>
</evidence>
<keyword evidence="2" id="KW-0547">Nucleotide-binding</keyword>
<protein>
    <submittedName>
        <fullName evidence="6">Rab family GTPase</fullName>
    </submittedName>
</protein>
<dbReference type="OMA" id="FRMHQMS"/>
<evidence type="ECO:0000313" key="6">
    <source>
        <dbReference type="EMBL" id="EAL42896.1"/>
    </source>
</evidence>
<dbReference type="GO" id="GO:0003924">
    <property type="term" value="F:GTPase activity"/>
    <property type="evidence" value="ECO:0000318"/>
    <property type="project" value="GO_Central"/>
</dbReference>
<dbReference type="InterPro" id="IPR027417">
    <property type="entry name" value="P-loop_NTPase"/>
</dbReference>
<comment type="similarity">
    <text evidence="1">Belongs to the small GTPase superfamily. Rho family.</text>
</comment>
<dbReference type="HOGENOM" id="CLU_041217_23_2_1"/>
<organism evidence="6 7">
    <name type="scientific">Entamoeba histolytica (strain ATCC 30459 / HM-1:IMSS / ABRM)</name>
    <dbReference type="NCBI Taxonomy" id="294381"/>
    <lineage>
        <taxon>Eukaryota</taxon>
        <taxon>Amoebozoa</taxon>
        <taxon>Evosea</taxon>
        <taxon>Archamoebae</taxon>
        <taxon>Mastigamoebida</taxon>
        <taxon>Entamoebidae</taxon>
        <taxon>Entamoeba</taxon>
    </lineage>
</organism>
<dbReference type="SMART" id="SM00175">
    <property type="entry name" value="RAB"/>
    <property type="match status" value="1"/>
</dbReference>
<reference evidence="6" key="1">
    <citation type="journal article" date="2005" name="Nature">
        <title>The genome of the protist parasite Entamoeba histolytica.</title>
        <authorList>
            <person name="Loftus B."/>
            <person name="Anderson I."/>
            <person name="Davies R."/>
            <person name="Alsmark U.C."/>
            <person name="Samuelson J."/>
            <person name="Amedeo P."/>
            <person name="Roncaglia P."/>
            <person name="Berriman M."/>
            <person name="Hirt R.P."/>
            <person name="Mann B.J."/>
            <person name="Nozaki T."/>
            <person name="Suh B."/>
            <person name="Pop M."/>
            <person name="Duchene M."/>
            <person name="Ackers J."/>
            <person name="Tannich E."/>
            <person name="Leippe M."/>
            <person name="Hofer M."/>
            <person name="Bruchhaus I."/>
            <person name="Willhoeft U."/>
            <person name="Bhattacharya A."/>
            <person name="Chillingworth T."/>
            <person name="Churcher C."/>
            <person name="Hance Z."/>
            <person name="Harris B."/>
            <person name="Harris D."/>
            <person name="Jagels K."/>
            <person name="Moule S."/>
            <person name="Mungall K."/>
            <person name="Ormond D."/>
            <person name="Squares R."/>
            <person name="Whitehead S."/>
            <person name="Quail M.A."/>
            <person name="Rabbinowitsch E."/>
            <person name="Norbertczak H."/>
            <person name="Price C."/>
            <person name="Wang Z."/>
            <person name="Guillen N."/>
            <person name="Gilchrist C."/>
            <person name="Stroup S.E."/>
            <person name="Bhattacharya S."/>
            <person name="Lohia A."/>
            <person name="Foster P.G."/>
            <person name="Sicheritz-Ponten T."/>
            <person name="Weber C."/>
            <person name="Singh U."/>
            <person name="Mukherjee C."/>
            <person name="El-Sayed N.M."/>
            <person name="Petri W.A.Jr."/>
            <person name="Clark C.G."/>
            <person name="Embley T.M."/>
            <person name="Barrell B."/>
            <person name="Fraser C.M."/>
            <person name="Hall N."/>
        </authorList>
    </citation>
    <scope>NUCLEOTIDE SEQUENCE [LARGE SCALE GENOMIC DNA]</scope>
    <source>
        <strain evidence="6">HM-1:IMSS</strain>
    </source>
</reference>
<dbReference type="GO" id="GO:0005525">
    <property type="term" value="F:GTP binding"/>
    <property type="evidence" value="ECO:0000318"/>
    <property type="project" value="GO_Central"/>
</dbReference>
<gene>
    <name evidence="6" type="ORF">EHI_128110</name>
</gene>
<proteinExistence type="inferred from homology"/>
<dbReference type="Pfam" id="PF00071">
    <property type="entry name" value="Ras"/>
    <property type="match status" value="1"/>
</dbReference>
<evidence type="ECO:0000256" key="5">
    <source>
        <dbReference type="SAM" id="MobiDB-lite"/>
    </source>
</evidence>
<dbReference type="SMART" id="SM00173">
    <property type="entry name" value="RAS"/>
    <property type="match status" value="1"/>
</dbReference>
<dbReference type="SUPFAM" id="SSF52540">
    <property type="entry name" value="P-loop containing nucleoside triphosphate hydrolases"/>
    <property type="match status" value="1"/>
</dbReference>
<evidence type="ECO:0000313" key="7">
    <source>
        <dbReference type="Proteomes" id="UP000001926"/>
    </source>
</evidence>
<evidence type="ECO:0000256" key="4">
    <source>
        <dbReference type="ARBA" id="ARBA00023288"/>
    </source>
</evidence>
<evidence type="ECO:0000256" key="3">
    <source>
        <dbReference type="ARBA" id="ARBA00023134"/>
    </source>
</evidence>
<dbReference type="PROSITE" id="PS51420">
    <property type="entry name" value="RHO"/>
    <property type="match status" value="1"/>
</dbReference>
<keyword evidence="4" id="KW-0449">Lipoprotein</keyword>
<dbReference type="GO" id="GO:0016192">
    <property type="term" value="P:vesicle-mediated transport"/>
    <property type="evidence" value="ECO:0000318"/>
    <property type="project" value="GO_Central"/>
</dbReference>
<dbReference type="InterPro" id="IPR050227">
    <property type="entry name" value="Rab"/>
</dbReference>
<name>A0A8U0WQ17_ENTH1</name>
<dbReference type="KEGG" id="ehi:EHI_128110"/>
<dbReference type="FunFam" id="3.40.50.300:FF:001560">
    <property type="entry name" value="Rab family GTPase"/>
    <property type="match status" value="1"/>
</dbReference>
<feature type="compositionally biased region" description="Polar residues" evidence="5">
    <location>
        <begin position="222"/>
        <end position="231"/>
    </location>
</feature>
<accession>A0A8U0WQ17</accession>
<dbReference type="OrthoDB" id="28294at2759"/>
<dbReference type="AlphaFoldDB" id="A0A8U0WQ17"/>
<dbReference type="PRINTS" id="PR00449">
    <property type="entry name" value="RASTRNSFRMNG"/>
</dbReference>
<reference evidence="6" key="2">
    <citation type="submission" date="2007-03" db="EMBL/GenBank/DDBJ databases">
        <authorList>
            <person name="Lorenzi H."/>
            <person name="Amedeo P."/>
            <person name="Inman J."/>
            <person name="Schobel S."/>
            <person name="Caler E."/>
        </authorList>
    </citation>
    <scope>GENOME REANNOTATION</scope>
    <source>
        <strain evidence="6">HM-1:IMSS</strain>
    </source>
</reference>
<feature type="compositionally biased region" description="Low complexity" evidence="5">
    <location>
        <begin position="189"/>
        <end position="206"/>
    </location>
</feature>
<dbReference type="RefSeq" id="XP_648284.1">
    <property type="nucleotide sequence ID" value="XM_643192.1"/>
</dbReference>